<feature type="signal peptide" evidence="2">
    <location>
        <begin position="1"/>
        <end position="22"/>
    </location>
</feature>
<sequence length="249" mass="29675">MFYSFNFISFILTLLFIENVNGFLWDLFSPFSRSSLSSYDNSEDGFENYFGRRRHHPFRPKSYRRRPYWDLDSDEDNNVRYIILPRKPKPSFDPYYDADESNSREDSYHHRILLPRRQKDDYLENGPRKCRGKSSLQSLWNLLLGFLNGNQRLPQMEKPGKKKDMYIHVELPKKKLRRKRLPRNERKFKSISFGNPFTNLGSEFERWGKGRENFREKRSSERRKDPLKEPSHSGGGSLASQFQSGGRAE</sequence>
<evidence type="ECO:0000313" key="5">
    <source>
        <dbReference type="WBParaSite" id="TCONS_00007129.p1"/>
    </source>
</evidence>
<dbReference type="WBParaSite" id="SSTP_0000805200.1">
    <property type="protein sequence ID" value="SSTP_0000805200.1"/>
    <property type="gene ID" value="SSTP_0000805200"/>
</dbReference>
<reference evidence="4" key="1">
    <citation type="submission" date="2015-08" db="UniProtKB">
        <authorList>
            <consortium name="WormBaseParasite"/>
        </authorList>
    </citation>
    <scope>IDENTIFICATION</scope>
</reference>
<feature type="compositionally biased region" description="Polar residues" evidence="1">
    <location>
        <begin position="238"/>
        <end position="249"/>
    </location>
</feature>
<evidence type="ECO:0000256" key="2">
    <source>
        <dbReference type="SAM" id="SignalP"/>
    </source>
</evidence>
<dbReference type="AlphaFoldDB" id="A0A0K0EEY8"/>
<evidence type="ECO:0000256" key="1">
    <source>
        <dbReference type="SAM" id="MobiDB-lite"/>
    </source>
</evidence>
<evidence type="ECO:0000313" key="3">
    <source>
        <dbReference type="Proteomes" id="UP000035681"/>
    </source>
</evidence>
<dbReference type="WBParaSite" id="TCONS_00007129.p1">
    <property type="protein sequence ID" value="TCONS_00007129.p1"/>
    <property type="gene ID" value="XLOC_005191"/>
</dbReference>
<feature type="region of interest" description="Disordered" evidence="1">
    <location>
        <begin position="199"/>
        <end position="249"/>
    </location>
</feature>
<organism evidence="4">
    <name type="scientific">Strongyloides stercoralis</name>
    <name type="common">Threadworm</name>
    <dbReference type="NCBI Taxonomy" id="6248"/>
    <lineage>
        <taxon>Eukaryota</taxon>
        <taxon>Metazoa</taxon>
        <taxon>Ecdysozoa</taxon>
        <taxon>Nematoda</taxon>
        <taxon>Chromadorea</taxon>
        <taxon>Rhabditida</taxon>
        <taxon>Tylenchina</taxon>
        <taxon>Panagrolaimomorpha</taxon>
        <taxon>Strongyloidoidea</taxon>
        <taxon>Strongyloididae</taxon>
        <taxon>Strongyloides</taxon>
    </lineage>
</organism>
<dbReference type="Proteomes" id="UP000035681">
    <property type="component" value="Unplaced"/>
</dbReference>
<accession>A0A0K0EEY8</accession>
<protein>
    <submittedName>
        <fullName evidence="4 5">Uncharacterized protein</fullName>
    </submittedName>
</protein>
<proteinExistence type="predicted"/>
<keyword evidence="2" id="KW-0732">Signal</keyword>
<keyword evidence="3" id="KW-1185">Reference proteome</keyword>
<feature type="chain" id="PRO_5005327918" evidence="2">
    <location>
        <begin position="23"/>
        <end position="249"/>
    </location>
</feature>
<evidence type="ECO:0000313" key="4">
    <source>
        <dbReference type="WBParaSite" id="SSTP_0000805200.1"/>
    </source>
</evidence>
<name>A0A0K0EEY8_STRER</name>
<feature type="compositionally biased region" description="Basic and acidic residues" evidence="1">
    <location>
        <begin position="203"/>
        <end position="231"/>
    </location>
</feature>